<dbReference type="OrthoDB" id="5985025at2759"/>
<gene>
    <name evidence="1" type="ORF">OS493_030246</name>
</gene>
<keyword evidence="2" id="KW-1185">Reference proteome</keyword>
<protein>
    <submittedName>
        <fullName evidence="1">Uncharacterized protein</fullName>
    </submittedName>
</protein>
<dbReference type="EMBL" id="MU827809">
    <property type="protein sequence ID" value="KAJ7324073.1"/>
    <property type="molecule type" value="Genomic_DNA"/>
</dbReference>
<dbReference type="Proteomes" id="UP001163046">
    <property type="component" value="Unassembled WGS sequence"/>
</dbReference>
<comment type="caution">
    <text evidence="1">The sequence shown here is derived from an EMBL/GenBank/DDBJ whole genome shotgun (WGS) entry which is preliminary data.</text>
</comment>
<accession>A0A9W9Y8P4</accession>
<evidence type="ECO:0000313" key="2">
    <source>
        <dbReference type="Proteomes" id="UP001163046"/>
    </source>
</evidence>
<name>A0A9W9Y8P4_9CNID</name>
<evidence type="ECO:0000313" key="1">
    <source>
        <dbReference type="EMBL" id="KAJ7324073.1"/>
    </source>
</evidence>
<reference evidence="1" key="1">
    <citation type="submission" date="2023-01" db="EMBL/GenBank/DDBJ databases">
        <title>Genome assembly of the deep-sea coral Lophelia pertusa.</title>
        <authorList>
            <person name="Herrera S."/>
            <person name="Cordes E."/>
        </authorList>
    </citation>
    <scope>NUCLEOTIDE SEQUENCE</scope>
    <source>
        <strain evidence="1">USNM1676648</strain>
        <tissue evidence="1">Polyp</tissue>
    </source>
</reference>
<organism evidence="1 2">
    <name type="scientific">Desmophyllum pertusum</name>
    <dbReference type="NCBI Taxonomy" id="174260"/>
    <lineage>
        <taxon>Eukaryota</taxon>
        <taxon>Metazoa</taxon>
        <taxon>Cnidaria</taxon>
        <taxon>Anthozoa</taxon>
        <taxon>Hexacorallia</taxon>
        <taxon>Scleractinia</taxon>
        <taxon>Caryophylliina</taxon>
        <taxon>Caryophylliidae</taxon>
        <taxon>Desmophyllum</taxon>
    </lineage>
</organism>
<sequence>MLLLTVLKEAHKSHPSGRWWIKADPCDVRKGLRESLRYQWNGDEDLGDGALQRLHTAYTKQRQFITCLGLRERERILSQDLDVVMSNFTEDEEFLKRGGENVRKAYEEKRNKQKSSEALLMTLAWDLTGFEELLAQCLKFKETVGNIKNRLSMPRSDQGNIRSEVSILRKQLLPYTKDLYGKRRTAATHLFVFMIADELRNMKPYAVPARVLPFKSISDQKVRELEEEIRNAMTSIGMQVVGFVTDGEFSSLRTMGKSRPISIIQLISDARAEARATSVKRIESYLCLGRDGNPICRHPAIPLVDVRWLHECVNEDGVPVPFQEAIFRLQRRMFPHSHDPYPWVTGKEDTISTCLKSIMATYLFREKVRSLKEMGVDFTQHLVVPETDTQTGEFVHQREDHNHLLKRIINCLREGQIPGLDLRYFRDALHDPNTGLTYEATTGRNKQSVPDCEKLISPWSHRLHGNQ</sequence>
<proteinExistence type="predicted"/>
<dbReference type="AlphaFoldDB" id="A0A9W9Y8P4"/>